<dbReference type="GO" id="GO:0018677">
    <property type="term" value="F:pentachlorophenol monooxygenase activity"/>
    <property type="evidence" value="ECO:0007669"/>
    <property type="project" value="UniProtKB-EC"/>
</dbReference>
<dbReference type="Gene3D" id="3.30.70.2450">
    <property type="match status" value="1"/>
</dbReference>
<dbReference type="EC" id="1.14.13.50" evidence="5"/>
<dbReference type="InterPro" id="IPR036188">
    <property type="entry name" value="FAD/NAD-bd_sf"/>
</dbReference>
<evidence type="ECO:0000313" key="6">
    <source>
        <dbReference type="Proteomes" id="UP000663908"/>
    </source>
</evidence>
<dbReference type="InterPro" id="IPR050641">
    <property type="entry name" value="RIFMO-like"/>
</dbReference>
<evidence type="ECO:0000259" key="4">
    <source>
        <dbReference type="Pfam" id="PF01494"/>
    </source>
</evidence>
<keyword evidence="2" id="KW-0285">Flavoprotein</keyword>
<protein>
    <submittedName>
        <fullName evidence="5">Pentachlorophenol 4-monooxygenase</fullName>
        <ecNumber evidence="5">1.14.13.50</ecNumber>
    </submittedName>
</protein>
<evidence type="ECO:0000256" key="1">
    <source>
        <dbReference type="ARBA" id="ARBA00001974"/>
    </source>
</evidence>
<keyword evidence="6" id="KW-1185">Reference proteome</keyword>
<feature type="domain" description="FAD-binding" evidence="4">
    <location>
        <begin position="2"/>
        <end position="338"/>
    </location>
</feature>
<accession>A0ABX7TUN3</accession>
<name>A0ABX7TUN3_STRCY</name>
<reference evidence="5 6" key="1">
    <citation type="submission" date="2021-03" db="EMBL/GenBank/DDBJ databases">
        <title>Complete genome sequence of Streptomyces cyanogenus S136, producer of anticancer angucycline landomycin A.</title>
        <authorList>
            <person name="Hrab P."/>
            <person name="Ruckert C."/>
            <person name="Busche T."/>
            <person name="Ostash I."/>
            <person name="Kalinowski J."/>
            <person name="Fedorenko V."/>
            <person name="Yushchuk O."/>
            <person name="Ostash B."/>
        </authorList>
    </citation>
    <scope>NUCLEOTIDE SEQUENCE [LARGE SCALE GENOMIC DNA]</scope>
    <source>
        <strain evidence="5 6">S136</strain>
    </source>
</reference>
<dbReference type="Proteomes" id="UP000663908">
    <property type="component" value="Chromosome"/>
</dbReference>
<evidence type="ECO:0000256" key="3">
    <source>
        <dbReference type="ARBA" id="ARBA00022827"/>
    </source>
</evidence>
<dbReference type="InterPro" id="IPR002938">
    <property type="entry name" value="FAD-bd"/>
</dbReference>
<dbReference type="NCBIfam" id="NF004832">
    <property type="entry name" value="PRK06184.1"/>
    <property type="match status" value="1"/>
</dbReference>
<dbReference type="PANTHER" id="PTHR43004:SF19">
    <property type="entry name" value="BINDING MONOOXYGENASE, PUTATIVE (JCVI)-RELATED"/>
    <property type="match status" value="1"/>
</dbReference>
<sequence length="458" mass="48631">MDVVIVGAGPTGLTLAIDLARRGVEALVVERAEALFPGSRGKGIQPRTQEVFADLGVLDAIRAAGGPYPPRLLWRNGERLGTQPMFERIPADEGTPYTEPLMVAQWRTQEVLYARLTELGGRVAFGREVTGLAQDADGVRVDFADGTALRAAYAVAADGGRSAVRRALGVGMTGETVDPAPFLVADVRLRGLDRDHWHTFPGPDGTGLALCPLAGTDDFQLQARLPGTARADLSLDGVRTLVAAGTHLGAPDVTELRWASDFRPRAALADRFRAGRVFLAGDAAHVHSPAGGQGLNTSVQDAYNLGWKLGAVLRDGAPEALLDTYEEERRANAAAMLELTTGVHRGEVRRGRATVQLGLGYRESSLSVDTRERTEGIGAGDRAPDGTVSGVRLFDAFRGPHWTLLGATVPGLRSLPTAPKSYGRGIFLIRPDGYVGWAGSTTEGLRAYAEQAGVFVTP</sequence>
<dbReference type="PANTHER" id="PTHR43004">
    <property type="entry name" value="TRK SYSTEM POTASSIUM UPTAKE PROTEIN"/>
    <property type="match status" value="1"/>
</dbReference>
<keyword evidence="5" id="KW-0560">Oxidoreductase</keyword>
<dbReference type="PRINTS" id="PR00420">
    <property type="entry name" value="RNGMNOXGNASE"/>
</dbReference>
<evidence type="ECO:0000313" key="5">
    <source>
        <dbReference type="EMBL" id="QTE00481.1"/>
    </source>
</evidence>
<comment type="cofactor">
    <cofactor evidence="1">
        <name>FAD</name>
        <dbReference type="ChEBI" id="CHEBI:57692"/>
    </cofactor>
</comment>
<keyword evidence="3" id="KW-0274">FAD</keyword>
<dbReference type="SUPFAM" id="SSF51905">
    <property type="entry name" value="FAD/NAD(P)-binding domain"/>
    <property type="match status" value="1"/>
</dbReference>
<gene>
    <name evidence="5" type="primary">pcpB3</name>
    <name evidence="5" type="ORF">S1361_24335</name>
</gene>
<dbReference type="EMBL" id="CP071839">
    <property type="protein sequence ID" value="QTE00481.1"/>
    <property type="molecule type" value="Genomic_DNA"/>
</dbReference>
<proteinExistence type="predicted"/>
<dbReference type="Pfam" id="PF01494">
    <property type="entry name" value="FAD_binding_3"/>
    <property type="match status" value="1"/>
</dbReference>
<evidence type="ECO:0000256" key="2">
    <source>
        <dbReference type="ARBA" id="ARBA00022630"/>
    </source>
</evidence>
<organism evidence="5 6">
    <name type="scientific">Streptomyces cyanogenus</name>
    <dbReference type="NCBI Taxonomy" id="80860"/>
    <lineage>
        <taxon>Bacteria</taxon>
        <taxon>Bacillati</taxon>
        <taxon>Actinomycetota</taxon>
        <taxon>Actinomycetes</taxon>
        <taxon>Kitasatosporales</taxon>
        <taxon>Streptomycetaceae</taxon>
        <taxon>Streptomyces</taxon>
    </lineage>
</organism>
<dbReference type="Gene3D" id="3.40.30.120">
    <property type="match status" value="1"/>
</dbReference>
<dbReference type="Gene3D" id="3.50.50.60">
    <property type="entry name" value="FAD/NAD(P)-binding domain"/>
    <property type="match status" value="1"/>
</dbReference>